<gene>
    <name evidence="2" type="ORF">IMCC3317_25550</name>
</gene>
<proteinExistence type="predicted"/>
<dbReference type="Gene3D" id="3.40.50.150">
    <property type="entry name" value="Vaccinia Virus protein VP39"/>
    <property type="match status" value="1"/>
</dbReference>
<name>A0A7L4ZL29_9FLAO</name>
<accession>A0A7L4ZL29</accession>
<dbReference type="GO" id="GO:0008757">
    <property type="term" value="F:S-adenosylmethionine-dependent methyltransferase activity"/>
    <property type="evidence" value="ECO:0007669"/>
    <property type="project" value="InterPro"/>
</dbReference>
<dbReference type="InterPro" id="IPR029063">
    <property type="entry name" value="SAM-dependent_MTases_sf"/>
</dbReference>
<sequence length="239" mass="27878">MSIDPNRISDFYNNITEIWSKEDQWHYKTYLEIKDFINNNKCFNNDSKILNAGSGGTNYDIDDTIMTHLDIASELINNKKNKIVGSIESIPTEDNSFTNIICVGSVINYCDPVKVLKEFSRVLSDKGNMILEYESSKTLELIFKKDLNKKVVLRETFYDGQKIILWYFSEAYISKLLEINGFEILTIKRFHIISALVYRITKSINFSSKFLRLDSFFRNIPIINKYSSNTILDVRLRKN</sequence>
<dbReference type="Pfam" id="PF08241">
    <property type="entry name" value="Methyltransf_11"/>
    <property type="match status" value="1"/>
</dbReference>
<evidence type="ECO:0000313" key="2">
    <source>
        <dbReference type="EMBL" id="QHI37177.1"/>
    </source>
</evidence>
<dbReference type="KEGG" id="kan:IMCC3317_25550"/>
<evidence type="ECO:0000313" key="3">
    <source>
        <dbReference type="Proteomes" id="UP000464657"/>
    </source>
</evidence>
<dbReference type="SUPFAM" id="SSF53335">
    <property type="entry name" value="S-adenosyl-L-methionine-dependent methyltransferases"/>
    <property type="match status" value="1"/>
</dbReference>
<protein>
    <recommendedName>
        <fullName evidence="1">Methyltransferase type 11 domain-containing protein</fullName>
    </recommendedName>
</protein>
<dbReference type="RefSeq" id="WP_160129821.1">
    <property type="nucleotide sequence ID" value="NZ_CP019288.1"/>
</dbReference>
<dbReference type="InterPro" id="IPR013216">
    <property type="entry name" value="Methyltransf_11"/>
</dbReference>
<keyword evidence="3" id="KW-1185">Reference proteome</keyword>
<dbReference type="OrthoDB" id="9770553at2"/>
<evidence type="ECO:0000259" key="1">
    <source>
        <dbReference type="Pfam" id="PF08241"/>
    </source>
</evidence>
<reference evidence="2 3" key="1">
    <citation type="journal article" date="2013" name="Int. J. Syst. Evol. Microbiol.">
        <title>Kordia antarctica sp. nov., isolated from Antarctic seawater.</title>
        <authorList>
            <person name="Baek K."/>
            <person name="Choi A."/>
            <person name="Kang I."/>
            <person name="Lee K."/>
            <person name="Cho J.C."/>
        </authorList>
    </citation>
    <scope>NUCLEOTIDE SEQUENCE [LARGE SCALE GENOMIC DNA]</scope>
    <source>
        <strain evidence="2 3">IMCC3317</strain>
    </source>
</reference>
<dbReference type="AlphaFoldDB" id="A0A7L4ZL29"/>
<dbReference type="EMBL" id="CP019288">
    <property type="protein sequence ID" value="QHI37177.1"/>
    <property type="molecule type" value="Genomic_DNA"/>
</dbReference>
<feature type="domain" description="Methyltransferase type 11" evidence="1">
    <location>
        <begin position="66"/>
        <end position="130"/>
    </location>
</feature>
<dbReference type="Proteomes" id="UP000464657">
    <property type="component" value="Chromosome"/>
</dbReference>
<organism evidence="2 3">
    <name type="scientific">Kordia antarctica</name>
    <dbReference type="NCBI Taxonomy" id="1218801"/>
    <lineage>
        <taxon>Bacteria</taxon>
        <taxon>Pseudomonadati</taxon>
        <taxon>Bacteroidota</taxon>
        <taxon>Flavobacteriia</taxon>
        <taxon>Flavobacteriales</taxon>
        <taxon>Flavobacteriaceae</taxon>
        <taxon>Kordia</taxon>
    </lineage>
</organism>